<dbReference type="AlphaFoldDB" id="A0A382G0K0"/>
<sequence length="35" mass="3518">MPGPILGGQVTGHKKAPVAKIGFAGKGFGKLRGEI</sequence>
<protein>
    <submittedName>
        <fullName evidence="1">Uncharacterized protein</fullName>
    </submittedName>
</protein>
<gene>
    <name evidence="1" type="ORF">METZ01_LOCUS221246</name>
</gene>
<feature type="non-terminal residue" evidence="1">
    <location>
        <position position="35"/>
    </location>
</feature>
<accession>A0A382G0K0</accession>
<evidence type="ECO:0000313" key="1">
    <source>
        <dbReference type="EMBL" id="SVB68392.1"/>
    </source>
</evidence>
<organism evidence="1">
    <name type="scientific">marine metagenome</name>
    <dbReference type="NCBI Taxonomy" id="408172"/>
    <lineage>
        <taxon>unclassified sequences</taxon>
        <taxon>metagenomes</taxon>
        <taxon>ecological metagenomes</taxon>
    </lineage>
</organism>
<dbReference type="EMBL" id="UINC01052728">
    <property type="protein sequence ID" value="SVB68392.1"/>
    <property type="molecule type" value="Genomic_DNA"/>
</dbReference>
<proteinExistence type="predicted"/>
<reference evidence="1" key="1">
    <citation type="submission" date="2018-05" db="EMBL/GenBank/DDBJ databases">
        <authorList>
            <person name="Lanie J.A."/>
            <person name="Ng W.-L."/>
            <person name="Kazmierczak K.M."/>
            <person name="Andrzejewski T.M."/>
            <person name="Davidsen T.M."/>
            <person name="Wayne K.J."/>
            <person name="Tettelin H."/>
            <person name="Glass J.I."/>
            <person name="Rusch D."/>
            <person name="Podicherti R."/>
            <person name="Tsui H.-C.T."/>
            <person name="Winkler M.E."/>
        </authorList>
    </citation>
    <scope>NUCLEOTIDE SEQUENCE</scope>
</reference>
<name>A0A382G0K0_9ZZZZ</name>